<proteinExistence type="predicted"/>
<gene>
    <name evidence="1" type="ORF">Slati_4462400</name>
</gene>
<comment type="caution">
    <text evidence="1">The sequence shown here is derived from an EMBL/GenBank/DDBJ whole genome shotgun (WGS) entry which is preliminary data.</text>
</comment>
<dbReference type="EMBL" id="JACGWN010000016">
    <property type="protein sequence ID" value="KAL0394962.1"/>
    <property type="molecule type" value="Genomic_DNA"/>
</dbReference>
<reference evidence="1" key="2">
    <citation type="journal article" date="2024" name="Plant">
        <title>Genomic evolution and insights into agronomic trait innovations of Sesamum species.</title>
        <authorList>
            <person name="Miao H."/>
            <person name="Wang L."/>
            <person name="Qu L."/>
            <person name="Liu H."/>
            <person name="Sun Y."/>
            <person name="Le M."/>
            <person name="Wang Q."/>
            <person name="Wei S."/>
            <person name="Zheng Y."/>
            <person name="Lin W."/>
            <person name="Duan Y."/>
            <person name="Cao H."/>
            <person name="Xiong S."/>
            <person name="Wang X."/>
            <person name="Wei L."/>
            <person name="Li C."/>
            <person name="Ma Q."/>
            <person name="Ju M."/>
            <person name="Zhao R."/>
            <person name="Li G."/>
            <person name="Mu C."/>
            <person name="Tian Q."/>
            <person name="Mei H."/>
            <person name="Zhang T."/>
            <person name="Gao T."/>
            <person name="Zhang H."/>
        </authorList>
    </citation>
    <scope>NUCLEOTIDE SEQUENCE</scope>
    <source>
        <strain evidence="1">KEN1</strain>
    </source>
</reference>
<name>A0AAW2SRV0_9LAMI</name>
<organism evidence="1">
    <name type="scientific">Sesamum latifolium</name>
    <dbReference type="NCBI Taxonomy" id="2727402"/>
    <lineage>
        <taxon>Eukaryota</taxon>
        <taxon>Viridiplantae</taxon>
        <taxon>Streptophyta</taxon>
        <taxon>Embryophyta</taxon>
        <taxon>Tracheophyta</taxon>
        <taxon>Spermatophyta</taxon>
        <taxon>Magnoliopsida</taxon>
        <taxon>eudicotyledons</taxon>
        <taxon>Gunneridae</taxon>
        <taxon>Pentapetalae</taxon>
        <taxon>asterids</taxon>
        <taxon>lamiids</taxon>
        <taxon>Lamiales</taxon>
        <taxon>Pedaliaceae</taxon>
        <taxon>Sesamum</taxon>
    </lineage>
</organism>
<dbReference type="AlphaFoldDB" id="A0AAW2SRV0"/>
<sequence>MAAMVAVASLWNSKDARREATQATRYVGDGKWNVAKEGAAEAASRNSLISRRTRSWVRRGVTIAFFSGGVKYGKWWRDSGRSGEGNSRVNRNGGCGGEGWCRLSICIQPLALGPKSTDQESTTIKNKGAALGDNGGLGAVKMAKLPQRTVDDCPSPIQDECSRCSW</sequence>
<reference evidence="1" key="1">
    <citation type="submission" date="2020-06" db="EMBL/GenBank/DDBJ databases">
        <authorList>
            <person name="Li T."/>
            <person name="Hu X."/>
            <person name="Zhang T."/>
            <person name="Song X."/>
            <person name="Zhang H."/>
            <person name="Dai N."/>
            <person name="Sheng W."/>
            <person name="Hou X."/>
            <person name="Wei L."/>
        </authorList>
    </citation>
    <scope>NUCLEOTIDE SEQUENCE</scope>
    <source>
        <strain evidence="1">KEN1</strain>
        <tissue evidence="1">Leaf</tissue>
    </source>
</reference>
<accession>A0AAW2SRV0</accession>
<protein>
    <submittedName>
        <fullName evidence="1">Uncharacterized protein</fullName>
    </submittedName>
</protein>
<evidence type="ECO:0000313" key="1">
    <source>
        <dbReference type="EMBL" id="KAL0394962.1"/>
    </source>
</evidence>